<dbReference type="GO" id="GO:0007157">
    <property type="term" value="P:heterophilic cell-cell adhesion via plasma membrane cell adhesion molecules"/>
    <property type="evidence" value="ECO:0007669"/>
    <property type="project" value="TreeGrafter"/>
</dbReference>
<evidence type="ECO:0000256" key="6">
    <source>
        <dbReference type="ARBA" id="ARBA00022729"/>
    </source>
</evidence>
<keyword evidence="13" id="KW-0325">Glycoprotein</keyword>
<keyword evidence="10" id="KW-1133">Transmembrane helix</keyword>
<feature type="domain" description="Ig-like" evidence="16">
    <location>
        <begin position="104"/>
        <end position="141"/>
    </location>
</feature>
<name>A0A7K9T3F2_9PICI</name>
<feature type="non-terminal residue" evidence="17">
    <location>
        <position position="141"/>
    </location>
</feature>
<dbReference type="EMBL" id="VWZX01007042">
    <property type="protein sequence ID" value="NXI43055.1"/>
    <property type="molecule type" value="Genomic_DNA"/>
</dbReference>
<dbReference type="GO" id="GO:0007156">
    <property type="term" value="P:homophilic cell adhesion via plasma membrane adhesion molecules"/>
    <property type="evidence" value="ECO:0007669"/>
    <property type="project" value="TreeGrafter"/>
</dbReference>
<protein>
    <recommendedName>
        <fullName evidence="15">Nectin cell adhesion molecule 3</fullName>
    </recommendedName>
</protein>
<dbReference type="GO" id="GO:0005912">
    <property type="term" value="C:adherens junction"/>
    <property type="evidence" value="ECO:0007669"/>
    <property type="project" value="UniProtKB-SubCell"/>
</dbReference>
<dbReference type="InterPro" id="IPR013162">
    <property type="entry name" value="CD80_C2-set"/>
</dbReference>
<keyword evidence="9" id="KW-0965">Cell junction</keyword>
<keyword evidence="11" id="KW-0472">Membrane</keyword>
<dbReference type="Proteomes" id="UP000566440">
    <property type="component" value="Unassembled WGS sequence"/>
</dbReference>
<evidence type="ECO:0000256" key="11">
    <source>
        <dbReference type="ARBA" id="ARBA00023136"/>
    </source>
</evidence>
<evidence type="ECO:0000256" key="10">
    <source>
        <dbReference type="ARBA" id="ARBA00022989"/>
    </source>
</evidence>
<keyword evidence="4" id="KW-1003">Cell membrane</keyword>
<evidence type="ECO:0000256" key="7">
    <source>
        <dbReference type="ARBA" id="ARBA00022737"/>
    </source>
</evidence>
<keyword evidence="6" id="KW-0732">Signal</keyword>
<dbReference type="AlphaFoldDB" id="A0A7K9T3F2"/>
<comment type="caution">
    <text evidence="17">The sequence shown here is derived from an EMBL/GenBank/DDBJ whole genome shotgun (WGS) entry which is preliminary data.</text>
</comment>
<dbReference type="InterPro" id="IPR036179">
    <property type="entry name" value="Ig-like_dom_sf"/>
</dbReference>
<evidence type="ECO:0000256" key="2">
    <source>
        <dbReference type="ARBA" id="ARBA00004536"/>
    </source>
</evidence>
<dbReference type="InterPro" id="IPR051427">
    <property type="entry name" value="Nectin/Nectin-like"/>
</dbReference>
<evidence type="ECO:0000256" key="8">
    <source>
        <dbReference type="ARBA" id="ARBA00022889"/>
    </source>
</evidence>
<keyword evidence="8" id="KW-0130">Cell adhesion</keyword>
<dbReference type="InterPro" id="IPR007110">
    <property type="entry name" value="Ig-like_dom"/>
</dbReference>
<evidence type="ECO:0000256" key="14">
    <source>
        <dbReference type="ARBA" id="ARBA00023319"/>
    </source>
</evidence>
<evidence type="ECO:0000256" key="1">
    <source>
        <dbReference type="ARBA" id="ARBA00004162"/>
    </source>
</evidence>
<proteinExistence type="inferred from homology"/>
<evidence type="ECO:0000256" key="13">
    <source>
        <dbReference type="ARBA" id="ARBA00023180"/>
    </source>
</evidence>
<organism evidence="17 18">
    <name type="scientific">Galbula dea</name>
    <dbReference type="NCBI Taxonomy" id="1109041"/>
    <lineage>
        <taxon>Eukaryota</taxon>
        <taxon>Metazoa</taxon>
        <taxon>Chordata</taxon>
        <taxon>Craniata</taxon>
        <taxon>Vertebrata</taxon>
        <taxon>Euteleostomi</taxon>
        <taxon>Archelosauria</taxon>
        <taxon>Archosauria</taxon>
        <taxon>Dinosauria</taxon>
        <taxon>Saurischia</taxon>
        <taxon>Theropoda</taxon>
        <taxon>Coelurosauria</taxon>
        <taxon>Aves</taxon>
        <taxon>Neognathae</taxon>
        <taxon>Neoaves</taxon>
        <taxon>Telluraves</taxon>
        <taxon>Coraciimorphae</taxon>
        <taxon>Piciformes</taxon>
        <taxon>Galbulidae</taxon>
        <taxon>Galbula</taxon>
    </lineage>
</organism>
<keyword evidence="7" id="KW-0677">Repeat</keyword>
<feature type="domain" description="Ig-like" evidence="16">
    <location>
        <begin position="4"/>
        <end position="93"/>
    </location>
</feature>
<dbReference type="SUPFAM" id="SSF48726">
    <property type="entry name" value="Immunoglobulin"/>
    <property type="match status" value="2"/>
</dbReference>
<dbReference type="Pfam" id="PF08205">
    <property type="entry name" value="C2-set_2"/>
    <property type="match status" value="1"/>
</dbReference>
<keyword evidence="5" id="KW-0812">Transmembrane</keyword>
<reference evidence="17 18" key="1">
    <citation type="submission" date="2019-09" db="EMBL/GenBank/DDBJ databases">
        <title>Bird 10,000 Genomes (B10K) Project - Family phase.</title>
        <authorList>
            <person name="Zhang G."/>
        </authorList>
    </citation>
    <scope>NUCLEOTIDE SEQUENCE [LARGE SCALE GENOMIC DNA]</scope>
    <source>
        <strain evidence="17">B10K-DU-001-62</strain>
        <tissue evidence="17">Muscle</tissue>
    </source>
</reference>
<evidence type="ECO:0000256" key="5">
    <source>
        <dbReference type="ARBA" id="ARBA00022692"/>
    </source>
</evidence>
<sequence>LVEPVVSLSEGLEPLIDGANRTTAATCTAATGKPAAEIAWEGGLGEAEEPSSTLFPNGTVTVVSQYMIVPTRFARGRLITCVVRHPALEKEIRYPHVLDIQYAPEVSITGYDGNWFIGRENVQLRCNADANPLPMEFTWTR</sequence>
<dbReference type="GO" id="GO:0005886">
    <property type="term" value="C:plasma membrane"/>
    <property type="evidence" value="ECO:0007669"/>
    <property type="project" value="UniProtKB-SubCell"/>
</dbReference>
<evidence type="ECO:0000313" key="18">
    <source>
        <dbReference type="Proteomes" id="UP000566440"/>
    </source>
</evidence>
<evidence type="ECO:0000256" key="4">
    <source>
        <dbReference type="ARBA" id="ARBA00022475"/>
    </source>
</evidence>
<keyword evidence="18" id="KW-1185">Reference proteome</keyword>
<dbReference type="PROSITE" id="PS50835">
    <property type="entry name" value="IG_LIKE"/>
    <property type="match status" value="2"/>
</dbReference>
<dbReference type="PANTHER" id="PTHR23277:SF12">
    <property type="entry name" value="NECTIN-3"/>
    <property type="match status" value="1"/>
</dbReference>
<comment type="subcellular location">
    <subcellularLocation>
        <location evidence="2">Cell junction</location>
        <location evidence="2">Adherens junction</location>
    </subcellularLocation>
    <subcellularLocation>
        <location evidence="1">Cell membrane</location>
        <topology evidence="1">Single-pass membrane protein</topology>
    </subcellularLocation>
</comment>
<dbReference type="GO" id="GO:0043296">
    <property type="term" value="C:apical junction complex"/>
    <property type="evidence" value="ECO:0007669"/>
    <property type="project" value="TreeGrafter"/>
</dbReference>
<dbReference type="InterPro" id="IPR013783">
    <property type="entry name" value="Ig-like_fold"/>
</dbReference>
<evidence type="ECO:0000256" key="3">
    <source>
        <dbReference type="ARBA" id="ARBA00007810"/>
    </source>
</evidence>
<evidence type="ECO:0000256" key="12">
    <source>
        <dbReference type="ARBA" id="ARBA00023157"/>
    </source>
</evidence>
<keyword evidence="12" id="KW-1015">Disulfide bond</keyword>
<keyword evidence="14" id="KW-0393">Immunoglobulin domain</keyword>
<accession>A0A7K9T3F2</accession>
<evidence type="ECO:0000259" key="16">
    <source>
        <dbReference type="PROSITE" id="PS50835"/>
    </source>
</evidence>
<feature type="non-terminal residue" evidence="17">
    <location>
        <position position="1"/>
    </location>
</feature>
<dbReference type="OrthoDB" id="9442762at2759"/>
<evidence type="ECO:0000256" key="9">
    <source>
        <dbReference type="ARBA" id="ARBA00022949"/>
    </source>
</evidence>
<comment type="similarity">
    <text evidence="3">Belongs to the nectin family.</text>
</comment>
<dbReference type="FunFam" id="2.60.40.10:FF:000298">
    <property type="entry name" value="Nectin cell adhesion molecule 3"/>
    <property type="match status" value="1"/>
</dbReference>
<gene>
    <name evidence="17" type="primary">Nectin3_2</name>
    <name evidence="17" type="ORF">GALDEA_R12042</name>
</gene>
<dbReference type="Gene3D" id="2.60.40.10">
    <property type="entry name" value="Immunoglobulins"/>
    <property type="match status" value="2"/>
</dbReference>
<dbReference type="PANTHER" id="PTHR23277">
    <property type="entry name" value="NECTIN-RELATED"/>
    <property type="match status" value="1"/>
</dbReference>
<evidence type="ECO:0000256" key="15">
    <source>
        <dbReference type="ARBA" id="ARBA00082570"/>
    </source>
</evidence>
<evidence type="ECO:0000313" key="17">
    <source>
        <dbReference type="EMBL" id="NXI43055.1"/>
    </source>
</evidence>